<evidence type="ECO:0000256" key="7">
    <source>
        <dbReference type="ARBA" id="ARBA00022989"/>
    </source>
</evidence>
<gene>
    <name evidence="17" type="primary">SCD</name>
    <name evidence="17" type="ORF">TNCT_594971</name>
</gene>
<comment type="similarity">
    <text evidence="2 13">Belongs to the fatty acid desaturase type 1 family.</text>
</comment>
<evidence type="ECO:0000256" key="14">
    <source>
        <dbReference type="SAM" id="MobiDB-lite"/>
    </source>
</evidence>
<keyword evidence="8 13" id="KW-0560">Oxidoreductase</keyword>
<evidence type="ECO:0000256" key="1">
    <source>
        <dbReference type="ARBA" id="ARBA00004141"/>
    </source>
</evidence>
<keyword evidence="5" id="KW-0479">Metal-binding</keyword>
<accession>A0A8X6GWA9</accession>
<evidence type="ECO:0000256" key="12">
    <source>
        <dbReference type="ARBA" id="ARBA00023160"/>
    </source>
</evidence>
<comment type="cofactor">
    <cofactor evidence="13">
        <name>Fe(2+)</name>
        <dbReference type="ChEBI" id="CHEBI:29033"/>
    </cofactor>
</comment>
<evidence type="ECO:0000259" key="16">
    <source>
        <dbReference type="Pfam" id="PF00487"/>
    </source>
</evidence>
<dbReference type="InterPro" id="IPR015876">
    <property type="entry name" value="Acyl-CoA_DS"/>
</dbReference>
<dbReference type="PRINTS" id="PR00075">
    <property type="entry name" value="FACDDSATRASE"/>
</dbReference>
<keyword evidence="12 13" id="KW-0275">Fatty acid biosynthesis</keyword>
<keyword evidence="18" id="KW-1185">Reference proteome</keyword>
<reference evidence="17" key="1">
    <citation type="submission" date="2020-07" db="EMBL/GenBank/DDBJ databases">
        <title>Multicomponent nature underlies the extraordinary mechanical properties of spider dragline silk.</title>
        <authorList>
            <person name="Kono N."/>
            <person name="Nakamura H."/>
            <person name="Mori M."/>
            <person name="Yoshida Y."/>
            <person name="Ohtoshi R."/>
            <person name="Malay A.D."/>
            <person name="Moran D.A.P."/>
            <person name="Tomita M."/>
            <person name="Numata K."/>
            <person name="Arakawa K."/>
        </authorList>
    </citation>
    <scope>NUCLEOTIDE SEQUENCE</scope>
</reference>
<dbReference type="PANTHER" id="PTHR11351">
    <property type="entry name" value="ACYL-COA DESATURASE"/>
    <property type="match status" value="1"/>
</dbReference>
<sequence length="400" mass="45862">MCHRVGRDLLSNLIFDTNFSQVTHRSNLSISDKKMAPLSSVNPTQTVTQTTDDPTMESSMDSILQSVPDECDKVEEKEVILPEKTTTESPKDEHNMQIVWRNVILFAYLHIASLYGVYLMFTSAMWQTNLFAVFLYLMSGIGVTAGAHRLWSHRSYKARLPLRIFLAFIFTVAFENDIFEWARDHRVHHKYSETDADPHNAKRGFFFAHIGWLLCRKHPEVIKKGKAIDLSDLMADPVVRFHRKHYVPLVVLSCFVLPTLVPMYLWGETFMNSLFVATLFRFCFTLNQTWLVNSAAHMWGNRPYDININPRENTWVALGAVGEGFHNYHHTFPYDYATSEYGIKLNLTTTFIDVMAWLGLAYDRKTVSKGMITARKLRTGEDSVRAQPVTNGVGSSTKED</sequence>
<dbReference type="GO" id="GO:0004768">
    <property type="term" value="F:stearoyl-CoA 9-desaturase activity"/>
    <property type="evidence" value="ECO:0007669"/>
    <property type="project" value="InterPro"/>
</dbReference>
<keyword evidence="10" id="KW-0443">Lipid metabolism</keyword>
<dbReference type="PROSITE" id="PS00476">
    <property type="entry name" value="FATTY_ACID_DESATUR_1"/>
    <property type="match status" value="1"/>
</dbReference>
<evidence type="ECO:0000256" key="13">
    <source>
        <dbReference type="RuleBase" id="RU000581"/>
    </source>
</evidence>
<feature type="region of interest" description="Disordered" evidence="14">
    <location>
        <begin position="39"/>
        <end position="59"/>
    </location>
</feature>
<dbReference type="PIRSF" id="PIRSF000345">
    <property type="entry name" value="OLE1"/>
    <property type="match status" value="1"/>
</dbReference>
<evidence type="ECO:0000256" key="15">
    <source>
        <dbReference type="SAM" id="Phobius"/>
    </source>
</evidence>
<dbReference type="GO" id="GO:0006636">
    <property type="term" value="P:unsaturated fatty acid biosynthetic process"/>
    <property type="evidence" value="ECO:0007669"/>
    <property type="project" value="InterPro"/>
</dbReference>
<dbReference type="GO" id="GO:0005789">
    <property type="term" value="C:endoplasmic reticulum membrane"/>
    <property type="evidence" value="ECO:0007669"/>
    <property type="project" value="TreeGrafter"/>
</dbReference>
<comment type="domain">
    <text evidence="13">The histidine box domains are involved in binding the catalytic metal ions.</text>
</comment>
<evidence type="ECO:0000313" key="17">
    <source>
        <dbReference type="EMBL" id="GFR12646.1"/>
    </source>
</evidence>
<dbReference type="Proteomes" id="UP000887116">
    <property type="component" value="Unassembled WGS sequence"/>
</dbReference>
<evidence type="ECO:0000256" key="11">
    <source>
        <dbReference type="ARBA" id="ARBA00023136"/>
    </source>
</evidence>
<dbReference type="AlphaFoldDB" id="A0A8X6GWA9"/>
<name>A0A8X6GWA9_TRICU</name>
<evidence type="ECO:0000256" key="3">
    <source>
        <dbReference type="ARBA" id="ARBA00022516"/>
    </source>
</evidence>
<feature type="transmembrane region" description="Helical" evidence="15">
    <location>
        <begin position="130"/>
        <end position="151"/>
    </location>
</feature>
<evidence type="ECO:0000256" key="2">
    <source>
        <dbReference type="ARBA" id="ARBA00009295"/>
    </source>
</evidence>
<protein>
    <submittedName>
        <fullName evidence="17">Acyl-CoA desaturase</fullName>
    </submittedName>
</protein>
<keyword evidence="3 13" id="KW-0444">Lipid biosynthesis</keyword>
<organism evidence="17 18">
    <name type="scientific">Trichonephila clavata</name>
    <name type="common">Joro spider</name>
    <name type="synonym">Nephila clavata</name>
    <dbReference type="NCBI Taxonomy" id="2740835"/>
    <lineage>
        <taxon>Eukaryota</taxon>
        <taxon>Metazoa</taxon>
        <taxon>Ecdysozoa</taxon>
        <taxon>Arthropoda</taxon>
        <taxon>Chelicerata</taxon>
        <taxon>Arachnida</taxon>
        <taxon>Araneae</taxon>
        <taxon>Araneomorphae</taxon>
        <taxon>Entelegynae</taxon>
        <taxon>Araneoidea</taxon>
        <taxon>Nephilidae</taxon>
        <taxon>Trichonephila</taxon>
    </lineage>
</organism>
<keyword evidence="9" id="KW-0408">Iron</keyword>
<keyword evidence="6" id="KW-0276">Fatty acid metabolism</keyword>
<dbReference type="InterPro" id="IPR009160">
    <property type="entry name" value="Acyl-CoA_deSatase_haem/ster-bd"/>
</dbReference>
<dbReference type="Pfam" id="PF00487">
    <property type="entry name" value="FA_desaturase"/>
    <property type="match status" value="1"/>
</dbReference>
<dbReference type="OrthoDB" id="9988030at2759"/>
<evidence type="ECO:0000313" key="18">
    <source>
        <dbReference type="Proteomes" id="UP000887116"/>
    </source>
</evidence>
<dbReference type="InterPro" id="IPR005804">
    <property type="entry name" value="FA_desaturase_dom"/>
</dbReference>
<comment type="caution">
    <text evidence="17">The sequence shown here is derived from an EMBL/GenBank/DDBJ whole genome shotgun (WGS) entry which is preliminary data.</text>
</comment>
<feature type="transmembrane region" description="Helical" evidence="15">
    <location>
        <begin position="246"/>
        <end position="267"/>
    </location>
</feature>
<dbReference type="PANTHER" id="PTHR11351:SF31">
    <property type="entry name" value="DESATURASE 1, ISOFORM A-RELATED"/>
    <property type="match status" value="1"/>
</dbReference>
<evidence type="ECO:0000256" key="4">
    <source>
        <dbReference type="ARBA" id="ARBA00022692"/>
    </source>
</evidence>
<dbReference type="InterPro" id="IPR001522">
    <property type="entry name" value="FADS-1_CS"/>
</dbReference>
<keyword evidence="11 15" id="KW-0472">Membrane</keyword>
<feature type="compositionally biased region" description="Low complexity" evidence="14">
    <location>
        <begin position="39"/>
        <end position="53"/>
    </location>
</feature>
<proteinExistence type="inferred from homology"/>
<dbReference type="EMBL" id="BMAO01006940">
    <property type="protein sequence ID" value="GFR12646.1"/>
    <property type="molecule type" value="Genomic_DNA"/>
</dbReference>
<feature type="domain" description="Fatty acid desaturase" evidence="16">
    <location>
        <begin position="126"/>
        <end position="334"/>
    </location>
</feature>
<keyword evidence="4 13" id="KW-0812">Transmembrane</keyword>
<evidence type="ECO:0000256" key="8">
    <source>
        <dbReference type="ARBA" id="ARBA00023002"/>
    </source>
</evidence>
<feature type="transmembrane region" description="Helical" evidence="15">
    <location>
        <begin position="98"/>
        <end position="118"/>
    </location>
</feature>
<keyword evidence="7 15" id="KW-1133">Transmembrane helix</keyword>
<evidence type="ECO:0000256" key="5">
    <source>
        <dbReference type="ARBA" id="ARBA00022723"/>
    </source>
</evidence>
<evidence type="ECO:0000256" key="6">
    <source>
        <dbReference type="ARBA" id="ARBA00022832"/>
    </source>
</evidence>
<dbReference type="CDD" id="cd03505">
    <property type="entry name" value="Delta9-FADS-like"/>
    <property type="match status" value="1"/>
</dbReference>
<evidence type="ECO:0000256" key="9">
    <source>
        <dbReference type="ARBA" id="ARBA00023004"/>
    </source>
</evidence>
<dbReference type="GO" id="GO:0005506">
    <property type="term" value="F:iron ion binding"/>
    <property type="evidence" value="ECO:0007669"/>
    <property type="project" value="TreeGrafter"/>
</dbReference>
<evidence type="ECO:0000256" key="10">
    <source>
        <dbReference type="ARBA" id="ARBA00023098"/>
    </source>
</evidence>
<comment type="subcellular location">
    <subcellularLocation>
        <location evidence="1">Membrane</location>
        <topology evidence="1">Multi-pass membrane protein</topology>
    </subcellularLocation>
</comment>